<reference evidence="3" key="1">
    <citation type="submission" date="2020-11" db="EMBL/GenBank/DDBJ databases">
        <authorList>
            <person name="Tran Van P."/>
        </authorList>
    </citation>
    <scope>NUCLEOTIDE SEQUENCE</scope>
</reference>
<dbReference type="Gene3D" id="1.10.287.2250">
    <property type="match status" value="1"/>
</dbReference>
<dbReference type="Pfam" id="PF08246">
    <property type="entry name" value="Inhibitor_I29"/>
    <property type="match status" value="1"/>
</dbReference>
<comment type="similarity">
    <text evidence="1">Belongs to the peptidase C1 family.</text>
</comment>
<dbReference type="GO" id="GO:0006508">
    <property type="term" value="P:proteolysis"/>
    <property type="evidence" value="ECO:0007669"/>
    <property type="project" value="InterPro"/>
</dbReference>
<dbReference type="InterPro" id="IPR039417">
    <property type="entry name" value="Peptidase_C1A_papain-like"/>
</dbReference>
<dbReference type="InterPro" id="IPR000668">
    <property type="entry name" value="Peptidase_C1A_C"/>
</dbReference>
<dbReference type="EMBL" id="OE845886">
    <property type="protein sequence ID" value="CAD7608433.1"/>
    <property type="molecule type" value="Genomic_DNA"/>
</dbReference>
<protein>
    <recommendedName>
        <fullName evidence="2">Peptidase C1A papain C-terminal domain-containing protein</fullName>
    </recommendedName>
</protein>
<dbReference type="Gene3D" id="3.90.70.10">
    <property type="entry name" value="Cysteine proteinases"/>
    <property type="match status" value="1"/>
</dbReference>
<dbReference type="AlphaFoldDB" id="A0A7R9K8J9"/>
<gene>
    <name evidence="3" type="ORF">TGEB3V08_LOCUS10391</name>
</gene>
<accession>A0A7R9K8J9</accession>
<feature type="domain" description="Peptidase C1A papain C-terminal" evidence="2">
    <location>
        <begin position="92"/>
        <end position="242"/>
    </location>
</feature>
<evidence type="ECO:0000313" key="3">
    <source>
        <dbReference type="EMBL" id="CAD7608433.1"/>
    </source>
</evidence>
<dbReference type="CDD" id="cd02248">
    <property type="entry name" value="Peptidase_C1A"/>
    <property type="match status" value="1"/>
</dbReference>
<dbReference type="GO" id="GO:0008234">
    <property type="term" value="F:cysteine-type peptidase activity"/>
    <property type="evidence" value="ECO:0007669"/>
    <property type="project" value="InterPro"/>
</dbReference>
<name>A0A7R9K8J9_TIMGE</name>
<dbReference type="PANTHER" id="PTHR12411">
    <property type="entry name" value="CYSTEINE PROTEASE FAMILY C1-RELATED"/>
    <property type="match status" value="1"/>
</dbReference>
<evidence type="ECO:0000259" key="2">
    <source>
        <dbReference type="SMART" id="SM00645"/>
    </source>
</evidence>
<dbReference type="SUPFAM" id="SSF54001">
    <property type="entry name" value="Cysteine proteinases"/>
    <property type="match status" value="1"/>
</dbReference>
<organism evidence="3">
    <name type="scientific">Timema genevievae</name>
    <name type="common">Walking stick</name>
    <dbReference type="NCBI Taxonomy" id="629358"/>
    <lineage>
        <taxon>Eukaryota</taxon>
        <taxon>Metazoa</taxon>
        <taxon>Ecdysozoa</taxon>
        <taxon>Arthropoda</taxon>
        <taxon>Hexapoda</taxon>
        <taxon>Insecta</taxon>
        <taxon>Pterygota</taxon>
        <taxon>Neoptera</taxon>
        <taxon>Polyneoptera</taxon>
        <taxon>Phasmatodea</taxon>
        <taxon>Timematodea</taxon>
        <taxon>Timematoidea</taxon>
        <taxon>Timematidae</taxon>
        <taxon>Timema</taxon>
    </lineage>
</organism>
<proteinExistence type="inferred from homology"/>
<dbReference type="InterPro" id="IPR013128">
    <property type="entry name" value="Peptidase_C1A"/>
</dbReference>
<dbReference type="SMART" id="SM00645">
    <property type="entry name" value="Pept_C1"/>
    <property type="match status" value="1"/>
</dbReference>
<dbReference type="Pfam" id="PF00112">
    <property type="entry name" value="Peptidase_C1"/>
    <property type="match status" value="1"/>
</dbReference>
<evidence type="ECO:0000256" key="1">
    <source>
        <dbReference type="ARBA" id="ARBA00008455"/>
    </source>
</evidence>
<dbReference type="InterPro" id="IPR038765">
    <property type="entry name" value="Papain-like_cys_pep_sf"/>
</dbReference>
<dbReference type="InterPro" id="IPR013201">
    <property type="entry name" value="Prot_inhib_I29"/>
</dbReference>
<sequence length="258" mass="29053">MIIEHNKLYEQGLVSFKMAVNKFADKTREERLQNKPIIHHSNIHRHGSKHVLQYLLRTVAKQANNSPLRCHPQLLQTCEIRTRTDLRKFGLVPERLRDWSQEPGTMWSLLGFQCSKLISLSEQNLIDCTSRYDLIGCDGGSMDPAFDYIIDNGISSEEQYPYQGRAGSCPFSSGKVAANIKSYVDLVYGDEEGLLDAVISVGPIAVGFDASLDSFSFYDGEKTPLSSPDRDSNLDLPVIGGLAEHDWRVIQLRHRGRL</sequence>